<dbReference type="EMBL" id="CP000852">
    <property type="protein sequence ID" value="ABW01654.1"/>
    <property type="molecule type" value="Genomic_DNA"/>
</dbReference>
<evidence type="ECO:0000259" key="2">
    <source>
        <dbReference type="Pfam" id="PF07883"/>
    </source>
</evidence>
<dbReference type="RefSeq" id="WP_012185873.1">
    <property type="nucleotide sequence ID" value="NC_009954.1"/>
</dbReference>
<sequence length="123" mass="13930">MHVGNWANVPQQDVSSLLKGTRGFYIQWLVTKDHGSVKYAVRRFVVKPGGYMPLHNHKYTEAVIILKGKLRVKGNGVLYDLGPGSFFFTGPYEPHSLENIGDDDAEFICVISYEDDMELRPLE</sequence>
<reference evidence="3 4" key="1">
    <citation type="submission" date="2007-10" db="EMBL/GenBank/DDBJ databases">
        <title>Complete sequence of Caldivirga maquilingensis IC-167.</title>
        <authorList>
            <consortium name="US DOE Joint Genome Institute"/>
            <person name="Copeland A."/>
            <person name="Lucas S."/>
            <person name="Lapidus A."/>
            <person name="Barry K."/>
            <person name="Glavina del Rio T."/>
            <person name="Dalin E."/>
            <person name="Tice H."/>
            <person name="Pitluck S."/>
            <person name="Saunders E."/>
            <person name="Brettin T."/>
            <person name="Bruce D."/>
            <person name="Detter J.C."/>
            <person name="Han C."/>
            <person name="Schmutz J."/>
            <person name="Larimer F."/>
            <person name="Land M."/>
            <person name="Hauser L."/>
            <person name="Kyrpides N."/>
            <person name="Ivanova N."/>
            <person name="Biddle J.F."/>
            <person name="Zhang Z."/>
            <person name="Fitz-Gibbon S.T."/>
            <person name="Lowe T.M."/>
            <person name="Saltikov C."/>
            <person name="House C.H."/>
            <person name="Richardson P."/>
        </authorList>
    </citation>
    <scope>NUCLEOTIDE SEQUENCE [LARGE SCALE GENOMIC DNA]</scope>
    <source>
        <strain evidence="4">ATCC 700844 / DSM 13496 / JCM 10307 / IC-167</strain>
    </source>
</reference>
<dbReference type="InterPro" id="IPR013096">
    <property type="entry name" value="Cupin_2"/>
</dbReference>
<evidence type="ECO:0000313" key="4">
    <source>
        <dbReference type="Proteomes" id="UP000001137"/>
    </source>
</evidence>
<organism evidence="3 4">
    <name type="scientific">Caldivirga maquilingensis (strain ATCC 700844 / DSM 13496 / JCM 10307 / IC-167)</name>
    <dbReference type="NCBI Taxonomy" id="397948"/>
    <lineage>
        <taxon>Archaea</taxon>
        <taxon>Thermoproteota</taxon>
        <taxon>Thermoprotei</taxon>
        <taxon>Thermoproteales</taxon>
        <taxon>Thermoproteaceae</taxon>
        <taxon>Caldivirga</taxon>
    </lineage>
</organism>
<proteinExistence type="predicted"/>
<keyword evidence="4" id="KW-1185">Reference proteome</keyword>
<dbReference type="InterPro" id="IPR011051">
    <property type="entry name" value="RmlC_Cupin_sf"/>
</dbReference>
<evidence type="ECO:0000313" key="3">
    <source>
        <dbReference type="EMBL" id="ABW01654.1"/>
    </source>
</evidence>
<dbReference type="AlphaFoldDB" id="A8MCZ8"/>
<dbReference type="GO" id="GO:0046872">
    <property type="term" value="F:metal ion binding"/>
    <property type="evidence" value="ECO:0007669"/>
    <property type="project" value="UniProtKB-KW"/>
</dbReference>
<feature type="domain" description="Cupin type-2" evidence="2">
    <location>
        <begin position="43"/>
        <end position="110"/>
    </location>
</feature>
<keyword evidence="1" id="KW-0479">Metal-binding</keyword>
<dbReference type="Pfam" id="PF07883">
    <property type="entry name" value="Cupin_2"/>
    <property type="match status" value="1"/>
</dbReference>
<dbReference type="Proteomes" id="UP000001137">
    <property type="component" value="Chromosome"/>
</dbReference>
<dbReference type="PANTHER" id="PTHR35848">
    <property type="entry name" value="OXALATE-BINDING PROTEIN"/>
    <property type="match status" value="1"/>
</dbReference>
<dbReference type="STRING" id="397948.Cmaq_0819"/>
<dbReference type="GeneID" id="5708762"/>
<dbReference type="SUPFAM" id="SSF51182">
    <property type="entry name" value="RmlC-like cupins"/>
    <property type="match status" value="1"/>
</dbReference>
<dbReference type="PANTHER" id="PTHR35848:SF6">
    <property type="entry name" value="CUPIN TYPE-2 DOMAIN-CONTAINING PROTEIN"/>
    <property type="match status" value="1"/>
</dbReference>
<dbReference type="InterPro" id="IPR051610">
    <property type="entry name" value="GPI/OXD"/>
</dbReference>
<dbReference type="CDD" id="cd02222">
    <property type="entry name" value="cupin_TM1459-like"/>
    <property type="match status" value="1"/>
</dbReference>
<dbReference type="Gene3D" id="2.60.120.10">
    <property type="entry name" value="Jelly Rolls"/>
    <property type="match status" value="1"/>
</dbReference>
<gene>
    <name evidence="3" type="ordered locus">Cmaq_0819</name>
</gene>
<dbReference type="eggNOG" id="arCOG02994">
    <property type="taxonomic scope" value="Archaea"/>
</dbReference>
<dbReference type="OrthoDB" id="23670at2157"/>
<dbReference type="HOGENOM" id="CLU_116722_4_2_2"/>
<dbReference type="KEGG" id="cma:Cmaq_0819"/>
<evidence type="ECO:0000256" key="1">
    <source>
        <dbReference type="ARBA" id="ARBA00022723"/>
    </source>
</evidence>
<name>A8MCZ8_CALMQ</name>
<accession>A8MCZ8</accession>
<protein>
    <submittedName>
        <fullName evidence="3">Cupin 2 conserved barrel domain protein</fullName>
    </submittedName>
</protein>
<dbReference type="InterPro" id="IPR014710">
    <property type="entry name" value="RmlC-like_jellyroll"/>
</dbReference>